<dbReference type="OrthoDB" id="1252088at2"/>
<evidence type="ECO:0000313" key="3">
    <source>
        <dbReference type="EMBL" id="KIA90251.1"/>
    </source>
</evidence>
<dbReference type="EMBL" id="JSYL01000002">
    <property type="protein sequence ID" value="KIA90251.1"/>
    <property type="molecule type" value="Genomic_DNA"/>
</dbReference>
<evidence type="ECO:0000256" key="1">
    <source>
        <dbReference type="SAM" id="MobiDB-lite"/>
    </source>
</evidence>
<keyword evidence="4" id="KW-1185">Reference proteome</keyword>
<feature type="signal peptide" evidence="2">
    <location>
        <begin position="1"/>
        <end position="20"/>
    </location>
</feature>
<comment type="caution">
    <text evidence="3">The sequence shown here is derived from an EMBL/GenBank/DDBJ whole genome shotgun (WGS) entry which is preliminary data.</text>
</comment>
<evidence type="ECO:0008006" key="5">
    <source>
        <dbReference type="Google" id="ProtNLM"/>
    </source>
</evidence>
<gene>
    <name evidence="3" type="ORF">OA86_05920</name>
</gene>
<proteinExistence type="predicted"/>
<evidence type="ECO:0000313" key="4">
    <source>
        <dbReference type="Proteomes" id="UP000031473"/>
    </source>
</evidence>
<evidence type="ECO:0000256" key="2">
    <source>
        <dbReference type="SAM" id="SignalP"/>
    </source>
</evidence>
<organism evidence="3 4">
    <name type="scientific">Kaistella jeonii</name>
    <dbReference type="NCBI Taxonomy" id="266749"/>
    <lineage>
        <taxon>Bacteria</taxon>
        <taxon>Pseudomonadati</taxon>
        <taxon>Bacteroidota</taxon>
        <taxon>Flavobacteriia</taxon>
        <taxon>Flavobacteriales</taxon>
        <taxon>Weeksellaceae</taxon>
        <taxon>Chryseobacterium group</taxon>
        <taxon>Kaistella</taxon>
    </lineage>
</organism>
<feature type="chain" id="PRO_5002143156" description="DUF4890 domain-containing protein" evidence="2">
    <location>
        <begin position="21"/>
        <end position="171"/>
    </location>
</feature>
<reference evidence="3 4" key="1">
    <citation type="submission" date="2014-10" db="EMBL/GenBank/DDBJ databases">
        <title>Kaistella jeonii genome.</title>
        <authorList>
            <person name="Clayton J.T."/>
            <person name="Newman J.D."/>
        </authorList>
    </citation>
    <scope>NUCLEOTIDE SEQUENCE [LARGE SCALE GENOMIC DNA]</scope>
    <source>
        <strain evidence="3 4">DSM 17048</strain>
    </source>
</reference>
<protein>
    <recommendedName>
        <fullName evidence="5">DUF4890 domain-containing protein</fullName>
    </recommendedName>
</protein>
<sequence length="171" mass="20298">MKKILFLLVTLFLTSQNSFAQAQKYDWKKMKPDQRKQIIQKMSPQERKSVLQEFRENMMVSTLAVPQNTQGDFKTLYSEYQEKQNLIKSKFKSGSDYENMSDDEAKKQLNESFEVGQQLLDNRKMYSEKFLKVIKPQQVLQMYHTEGKMRNKIIEKKEDGQGNPSSQRRRP</sequence>
<name>A0A0C1D0N7_9FLAO</name>
<feature type="compositionally biased region" description="Basic and acidic residues" evidence="1">
    <location>
        <begin position="150"/>
        <end position="160"/>
    </location>
</feature>
<keyword evidence="2" id="KW-0732">Signal</keyword>
<feature type="region of interest" description="Disordered" evidence="1">
    <location>
        <begin position="150"/>
        <end position="171"/>
    </location>
</feature>
<dbReference type="AlphaFoldDB" id="A0A0C1D0N7"/>
<dbReference type="STRING" id="266749.SAMN05421876_102102"/>
<feature type="compositionally biased region" description="Polar residues" evidence="1">
    <location>
        <begin position="162"/>
        <end position="171"/>
    </location>
</feature>
<accession>A0A0C1D0N7</accession>
<dbReference type="Proteomes" id="UP000031473">
    <property type="component" value="Unassembled WGS sequence"/>
</dbReference>
<dbReference type="RefSeq" id="WP_039350553.1">
    <property type="nucleotide sequence ID" value="NZ_FOLA01000002.1"/>
</dbReference>